<keyword evidence="6" id="KW-1185">Reference proteome</keyword>
<name>A0ABQ5W0T4_9HYPH</name>
<dbReference type="PANTHER" id="PTHR43685:SF5">
    <property type="entry name" value="GLYCOSYLTRANSFERASE EPSE-RELATED"/>
    <property type="match status" value="1"/>
</dbReference>
<keyword evidence="2" id="KW-0328">Glycosyltransferase</keyword>
<evidence type="ECO:0000256" key="2">
    <source>
        <dbReference type="ARBA" id="ARBA00022676"/>
    </source>
</evidence>
<keyword evidence="3" id="KW-0808">Transferase</keyword>
<sequence length="290" mass="32275">MGRASDRFKSGGTMDKIVSIVMPAYKAEATIAAAVASIMAQTWPYWRLIIVSDDGTNYRPLLEEAGLLNPRIAFMESGALKAGASHARNVALETIDTRYAAVLDADDRYKPQKLERAMAALADHPIVTTALDVMNDRFEHGRYVGAGEDRVLSPGEHKWVNLSMDTMIVWDRARCDARYDPDLPNMTDLDFLLKLWRTADHCYHIGSPLHDYVKMPVSMSNGPGVAERMIAVKTRLLDRFASGYYPLADENGREGLQAFLSVSLEAEKHYEAALAARPGLLFEDHLEAML</sequence>
<protein>
    <recommendedName>
        <fullName evidence="4">Glycosyltransferase 2-like domain-containing protein</fullName>
    </recommendedName>
</protein>
<evidence type="ECO:0000259" key="4">
    <source>
        <dbReference type="Pfam" id="PF00535"/>
    </source>
</evidence>
<comment type="caution">
    <text evidence="5">The sequence shown here is derived from an EMBL/GenBank/DDBJ whole genome shotgun (WGS) entry which is preliminary data.</text>
</comment>
<comment type="similarity">
    <text evidence="1">Belongs to the glycosyltransferase 2 family.</text>
</comment>
<evidence type="ECO:0000256" key="1">
    <source>
        <dbReference type="ARBA" id="ARBA00006739"/>
    </source>
</evidence>
<dbReference type="InterPro" id="IPR050834">
    <property type="entry name" value="Glycosyltransf_2"/>
</dbReference>
<evidence type="ECO:0000313" key="5">
    <source>
        <dbReference type="EMBL" id="GLQ53414.1"/>
    </source>
</evidence>
<dbReference type="CDD" id="cd00761">
    <property type="entry name" value="Glyco_tranf_GTA_type"/>
    <property type="match status" value="1"/>
</dbReference>
<proteinExistence type="inferred from homology"/>
<reference evidence="6" key="1">
    <citation type="journal article" date="2019" name="Int. J. Syst. Evol. Microbiol.">
        <title>The Global Catalogue of Microorganisms (GCM) 10K type strain sequencing project: providing services to taxonomists for standard genome sequencing and annotation.</title>
        <authorList>
            <consortium name="The Broad Institute Genomics Platform"/>
            <consortium name="The Broad Institute Genome Sequencing Center for Infectious Disease"/>
            <person name="Wu L."/>
            <person name="Ma J."/>
        </authorList>
    </citation>
    <scope>NUCLEOTIDE SEQUENCE [LARGE SCALE GENOMIC DNA]</scope>
    <source>
        <strain evidence="6">NBRC 112416</strain>
    </source>
</reference>
<accession>A0ABQ5W0T4</accession>
<dbReference type="Proteomes" id="UP001156691">
    <property type="component" value="Unassembled WGS sequence"/>
</dbReference>
<evidence type="ECO:0000313" key="6">
    <source>
        <dbReference type="Proteomes" id="UP001156691"/>
    </source>
</evidence>
<dbReference type="InterPro" id="IPR001173">
    <property type="entry name" value="Glyco_trans_2-like"/>
</dbReference>
<dbReference type="SUPFAM" id="SSF53448">
    <property type="entry name" value="Nucleotide-diphospho-sugar transferases"/>
    <property type="match status" value="1"/>
</dbReference>
<dbReference type="PANTHER" id="PTHR43685">
    <property type="entry name" value="GLYCOSYLTRANSFERASE"/>
    <property type="match status" value="1"/>
</dbReference>
<gene>
    <name evidence="5" type="ORF">GCM10010862_06720</name>
</gene>
<dbReference type="EMBL" id="BSNS01000003">
    <property type="protein sequence ID" value="GLQ53414.1"/>
    <property type="molecule type" value="Genomic_DNA"/>
</dbReference>
<feature type="domain" description="Glycosyltransferase 2-like" evidence="4">
    <location>
        <begin position="19"/>
        <end position="131"/>
    </location>
</feature>
<evidence type="ECO:0000256" key="3">
    <source>
        <dbReference type="ARBA" id="ARBA00022679"/>
    </source>
</evidence>
<dbReference type="Gene3D" id="3.90.550.10">
    <property type="entry name" value="Spore Coat Polysaccharide Biosynthesis Protein SpsA, Chain A"/>
    <property type="match status" value="1"/>
</dbReference>
<dbReference type="InterPro" id="IPR029044">
    <property type="entry name" value="Nucleotide-diphossugar_trans"/>
</dbReference>
<organism evidence="5 6">
    <name type="scientific">Devosia nitrariae</name>
    <dbReference type="NCBI Taxonomy" id="2071872"/>
    <lineage>
        <taxon>Bacteria</taxon>
        <taxon>Pseudomonadati</taxon>
        <taxon>Pseudomonadota</taxon>
        <taxon>Alphaproteobacteria</taxon>
        <taxon>Hyphomicrobiales</taxon>
        <taxon>Devosiaceae</taxon>
        <taxon>Devosia</taxon>
    </lineage>
</organism>
<dbReference type="Pfam" id="PF00535">
    <property type="entry name" value="Glycos_transf_2"/>
    <property type="match status" value="1"/>
</dbReference>